<proteinExistence type="predicted"/>
<keyword evidence="2" id="KW-1133">Transmembrane helix</keyword>
<evidence type="ECO:0000256" key="1">
    <source>
        <dbReference type="SAM" id="MobiDB-lite"/>
    </source>
</evidence>
<feature type="non-terminal residue" evidence="3">
    <location>
        <position position="1"/>
    </location>
</feature>
<keyword evidence="2" id="KW-0472">Membrane</keyword>
<evidence type="ECO:0000313" key="4">
    <source>
        <dbReference type="Proteomes" id="UP000248749"/>
    </source>
</evidence>
<feature type="region of interest" description="Disordered" evidence="1">
    <location>
        <begin position="1"/>
        <end position="66"/>
    </location>
</feature>
<keyword evidence="2" id="KW-0812">Transmembrane</keyword>
<organism evidence="3 4">
    <name type="scientific">Micromonospora deserti</name>
    <dbReference type="NCBI Taxonomy" id="2070366"/>
    <lineage>
        <taxon>Bacteria</taxon>
        <taxon>Bacillati</taxon>
        <taxon>Actinomycetota</taxon>
        <taxon>Actinomycetes</taxon>
        <taxon>Micromonosporales</taxon>
        <taxon>Micromonosporaceae</taxon>
        <taxon>Micromonospora</taxon>
    </lineage>
</organism>
<feature type="transmembrane region" description="Helical" evidence="2">
    <location>
        <begin position="69"/>
        <end position="91"/>
    </location>
</feature>
<feature type="region of interest" description="Disordered" evidence="1">
    <location>
        <begin position="94"/>
        <end position="148"/>
    </location>
</feature>
<feature type="compositionally biased region" description="Polar residues" evidence="1">
    <location>
        <begin position="137"/>
        <end position="148"/>
    </location>
</feature>
<evidence type="ECO:0000313" key="3">
    <source>
        <dbReference type="EMBL" id="PZF85369.1"/>
    </source>
</evidence>
<keyword evidence="3" id="KW-0723">Serine/threonine-protein kinase</keyword>
<dbReference type="GO" id="GO:0004674">
    <property type="term" value="F:protein serine/threonine kinase activity"/>
    <property type="evidence" value="ECO:0007669"/>
    <property type="project" value="UniProtKB-KW"/>
</dbReference>
<sequence>PAHPPPAPRPAVVAPAVSAPRPPAAQAGLPRGAAAVPSAPVRQDRPPVYARQPAPAVPGPGPHRSRPGMVILAILLAVLVLVCSGVISYNLRGRVQAGEPGALAPGTVTAGVLRPDGRDDPAGTSYRQQERPRPGSDETTTSEGRQTR</sequence>
<keyword evidence="3" id="KW-0418">Kinase</keyword>
<dbReference type="EMBL" id="POUB01000387">
    <property type="protein sequence ID" value="PZF85369.1"/>
    <property type="molecule type" value="Genomic_DNA"/>
</dbReference>
<feature type="compositionally biased region" description="Low complexity" evidence="1">
    <location>
        <begin position="10"/>
        <end position="35"/>
    </location>
</feature>
<accession>A0A2W2CB10</accession>
<keyword evidence="3" id="KW-0808">Transferase</keyword>
<dbReference type="Proteomes" id="UP000248749">
    <property type="component" value="Unassembled WGS sequence"/>
</dbReference>
<name>A0A2W2CB10_9ACTN</name>
<protein>
    <submittedName>
        <fullName evidence="3">Serine/threonine protein kinase</fullName>
    </submittedName>
</protein>
<gene>
    <name evidence="3" type="ORF">C1I99_29690</name>
</gene>
<reference evidence="3 4" key="1">
    <citation type="submission" date="2018-01" db="EMBL/GenBank/DDBJ databases">
        <title>Draft genome sequence of Salinispora sp. 13K206.</title>
        <authorList>
            <person name="Sahin N."/>
            <person name="Saygin H."/>
            <person name="Ay H."/>
        </authorList>
    </citation>
    <scope>NUCLEOTIDE SEQUENCE [LARGE SCALE GENOMIC DNA]</scope>
    <source>
        <strain evidence="3 4">13K206</strain>
    </source>
</reference>
<evidence type="ECO:0000256" key="2">
    <source>
        <dbReference type="SAM" id="Phobius"/>
    </source>
</evidence>
<keyword evidence="4" id="KW-1185">Reference proteome</keyword>
<dbReference type="AlphaFoldDB" id="A0A2W2CB10"/>
<comment type="caution">
    <text evidence="3">The sequence shown here is derived from an EMBL/GenBank/DDBJ whole genome shotgun (WGS) entry which is preliminary data.</text>
</comment>